<reference evidence="1 2" key="1">
    <citation type="journal article" date="2022" name="bioRxiv">
        <title>The genome of the oomycete Peronosclerospora sorghi, a cosmopolitan pathogen of maize and sorghum, is inflated with dispersed pseudogenes.</title>
        <authorList>
            <person name="Fletcher K."/>
            <person name="Martin F."/>
            <person name="Isakeit T."/>
            <person name="Cavanaugh K."/>
            <person name="Magill C."/>
            <person name="Michelmore R."/>
        </authorList>
    </citation>
    <scope>NUCLEOTIDE SEQUENCE [LARGE SCALE GENOMIC DNA]</scope>
    <source>
        <strain evidence="1">P6</strain>
    </source>
</reference>
<comment type="caution">
    <text evidence="1">The sequence shown here is derived from an EMBL/GenBank/DDBJ whole genome shotgun (WGS) entry which is preliminary data.</text>
</comment>
<evidence type="ECO:0000313" key="2">
    <source>
        <dbReference type="Proteomes" id="UP001163321"/>
    </source>
</evidence>
<dbReference type="Proteomes" id="UP001163321">
    <property type="component" value="Chromosome 8"/>
</dbReference>
<protein>
    <submittedName>
        <fullName evidence="1">Uncharacterized protein</fullName>
    </submittedName>
</protein>
<keyword evidence="2" id="KW-1185">Reference proteome</keyword>
<dbReference type="EMBL" id="CM047587">
    <property type="protein sequence ID" value="KAI9907409.1"/>
    <property type="molecule type" value="Genomic_DNA"/>
</dbReference>
<sequence>MLKIKKNLADLVKLGTTFNRLQGSRTNEAAVVKHIAQPSDYKHCLSRAFSLLITYQHRHQQQTH</sequence>
<name>A0ACC0VLN4_9STRA</name>
<gene>
    <name evidence="1" type="ORF">PsorP6_016650</name>
</gene>
<organism evidence="1 2">
    <name type="scientific">Peronosclerospora sorghi</name>
    <dbReference type="NCBI Taxonomy" id="230839"/>
    <lineage>
        <taxon>Eukaryota</taxon>
        <taxon>Sar</taxon>
        <taxon>Stramenopiles</taxon>
        <taxon>Oomycota</taxon>
        <taxon>Peronosporomycetes</taxon>
        <taxon>Peronosporales</taxon>
        <taxon>Peronosporaceae</taxon>
        <taxon>Peronosclerospora</taxon>
    </lineage>
</organism>
<proteinExistence type="predicted"/>
<accession>A0ACC0VLN4</accession>
<evidence type="ECO:0000313" key="1">
    <source>
        <dbReference type="EMBL" id="KAI9907409.1"/>
    </source>
</evidence>